<sequence length="48" mass="5498">MSVPYRMPPREPVIEDAKWIAAIAPRNPFPIRRGTARRLGLREPDRSG</sequence>
<evidence type="ECO:0000313" key="2">
    <source>
        <dbReference type="Proteomes" id="UP000294257"/>
    </source>
</evidence>
<keyword evidence="2" id="KW-1185">Reference proteome</keyword>
<organism evidence="1 2">
    <name type="scientific">Herbihabitans rhizosphaerae</name>
    <dbReference type="NCBI Taxonomy" id="1872711"/>
    <lineage>
        <taxon>Bacteria</taxon>
        <taxon>Bacillati</taxon>
        <taxon>Actinomycetota</taxon>
        <taxon>Actinomycetes</taxon>
        <taxon>Pseudonocardiales</taxon>
        <taxon>Pseudonocardiaceae</taxon>
        <taxon>Herbihabitans</taxon>
    </lineage>
</organism>
<comment type="caution">
    <text evidence="1">The sequence shown here is derived from an EMBL/GenBank/DDBJ whole genome shotgun (WGS) entry which is preliminary data.</text>
</comment>
<proteinExistence type="predicted"/>
<dbReference type="Proteomes" id="UP000294257">
    <property type="component" value="Unassembled WGS sequence"/>
</dbReference>
<accession>A0A4V2ESY3</accession>
<evidence type="ECO:0000313" key="1">
    <source>
        <dbReference type="EMBL" id="RZS39173.1"/>
    </source>
</evidence>
<reference evidence="1 2" key="1">
    <citation type="submission" date="2019-02" db="EMBL/GenBank/DDBJ databases">
        <title>Genomic Encyclopedia of Type Strains, Phase IV (KMG-IV): sequencing the most valuable type-strain genomes for metagenomic binning, comparative biology and taxonomic classification.</title>
        <authorList>
            <person name="Goeker M."/>
        </authorList>
    </citation>
    <scope>NUCLEOTIDE SEQUENCE [LARGE SCALE GENOMIC DNA]</scope>
    <source>
        <strain evidence="1 2">DSM 101727</strain>
    </source>
</reference>
<protein>
    <submittedName>
        <fullName evidence="1">Uncharacterized protein</fullName>
    </submittedName>
</protein>
<gene>
    <name evidence="1" type="ORF">EV193_104389</name>
</gene>
<dbReference type="AlphaFoldDB" id="A0A4V2ESY3"/>
<dbReference type="EMBL" id="SGWQ01000004">
    <property type="protein sequence ID" value="RZS39173.1"/>
    <property type="molecule type" value="Genomic_DNA"/>
</dbReference>
<name>A0A4V2ESY3_9PSEU</name>